<comment type="catalytic activity">
    <reaction evidence="14">
        <text>ATP + H2O = ADP + phosphate + H(+)</text>
        <dbReference type="Rhea" id="RHEA:13065"/>
        <dbReference type="ChEBI" id="CHEBI:15377"/>
        <dbReference type="ChEBI" id="CHEBI:15378"/>
        <dbReference type="ChEBI" id="CHEBI:30616"/>
        <dbReference type="ChEBI" id="CHEBI:43474"/>
        <dbReference type="ChEBI" id="CHEBI:456216"/>
        <dbReference type="EC" id="5.6.2.4"/>
    </reaction>
</comment>
<dbReference type="Gene3D" id="3.40.50.300">
    <property type="entry name" value="P-loop containing nucleotide triphosphate hydrolases"/>
    <property type="match status" value="4"/>
</dbReference>
<evidence type="ECO:0000256" key="2">
    <source>
        <dbReference type="ARBA" id="ARBA00022741"/>
    </source>
</evidence>
<feature type="binding site" evidence="15">
    <location>
        <begin position="24"/>
        <end position="31"/>
    </location>
    <ligand>
        <name>ATP</name>
        <dbReference type="ChEBI" id="CHEBI:30616"/>
    </ligand>
</feature>
<evidence type="ECO:0000259" key="16">
    <source>
        <dbReference type="PROSITE" id="PS51198"/>
    </source>
</evidence>
<evidence type="ECO:0000256" key="14">
    <source>
        <dbReference type="ARBA" id="ARBA00048988"/>
    </source>
</evidence>
<evidence type="ECO:0000256" key="13">
    <source>
        <dbReference type="ARBA" id="ARBA00034923"/>
    </source>
</evidence>
<evidence type="ECO:0000256" key="15">
    <source>
        <dbReference type="PROSITE-ProRule" id="PRU00560"/>
    </source>
</evidence>
<keyword evidence="1" id="KW-0540">Nuclease</keyword>
<name>A0ABU6K8Y5_9RHOO</name>
<dbReference type="PANTHER" id="PTHR11070:SF2">
    <property type="entry name" value="ATP-DEPENDENT DNA HELICASE SRS2"/>
    <property type="match status" value="1"/>
</dbReference>
<keyword evidence="2 15" id="KW-0547">Nucleotide-binding</keyword>
<feature type="domain" description="UvrD-like helicase C-terminal" evidence="17">
    <location>
        <begin position="511"/>
        <end position="799"/>
    </location>
</feature>
<reference evidence="18 19" key="1">
    <citation type="submission" date="2024-01" db="EMBL/GenBank/DDBJ databases">
        <title>Uliginosibacterium soil sp. nov.</title>
        <authorList>
            <person name="Lv Y."/>
        </authorList>
    </citation>
    <scope>NUCLEOTIDE SEQUENCE [LARGE SCALE GENOMIC DNA]</scope>
    <source>
        <strain evidence="18 19">H3</strain>
    </source>
</reference>
<keyword evidence="10" id="KW-0413">Isomerase</keyword>
<comment type="catalytic activity">
    <reaction evidence="11">
        <text>Couples ATP hydrolysis with the unwinding of duplex DNA by translocating in the 3'-5' direction.</text>
        <dbReference type="EC" id="5.6.2.4"/>
    </reaction>
</comment>
<dbReference type="InterPro" id="IPR038726">
    <property type="entry name" value="PDDEXK_AddAB-type"/>
</dbReference>
<dbReference type="InterPro" id="IPR014017">
    <property type="entry name" value="DNA_helicase_UvrD-like_C"/>
</dbReference>
<evidence type="ECO:0000256" key="9">
    <source>
        <dbReference type="ARBA" id="ARBA00023204"/>
    </source>
</evidence>
<evidence type="ECO:0000256" key="3">
    <source>
        <dbReference type="ARBA" id="ARBA00022763"/>
    </source>
</evidence>
<comment type="caution">
    <text evidence="18">The sequence shown here is derived from an EMBL/GenBank/DDBJ whole genome shotgun (WGS) entry which is preliminary data.</text>
</comment>
<evidence type="ECO:0000313" key="18">
    <source>
        <dbReference type="EMBL" id="MEC5387967.1"/>
    </source>
</evidence>
<evidence type="ECO:0000256" key="11">
    <source>
        <dbReference type="ARBA" id="ARBA00034617"/>
    </source>
</evidence>
<evidence type="ECO:0000256" key="6">
    <source>
        <dbReference type="ARBA" id="ARBA00022839"/>
    </source>
</evidence>
<dbReference type="PROSITE" id="PS51198">
    <property type="entry name" value="UVRD_HELICASE_ATP_BIND"/>
    <property type="match status" value="1"/>
</dbReference>
<dbReference type="PANTHER" id="PTHR11070">
    <property type="entry name" value="UVRD / RECB / PCRA DNA HELICASE FAMILY MEMBER"/>
    <property type="match status" value="1"/>
</dbReference>
<dbReference type="EMBL" id="JAYXHS010000004">
    <property type="protein sequence ID" value="MEC5387967.1"/>
    <property type="molecule type" value="Genomic_DNA"/>
</dbReference>
<dbReference type="PROSITE" id="PS51217">
    <property type="entry name" value="UVRD_HELICASE_CTER"/>
    <property type="match status" value="1"/>
</dbReference>
<dbReference type="Proteomes" id="UP001331561">
    <property type="component" value="Unassembled WGS sequence"/>
</dbReference>
<organism evidence="18 19">
    <name type="scientific">Uliginosibacterium silvisoli</name>
    <dbReference type="NCBI Taxonomy" id="3114758"/>
    <lineage>
        <taxon>Bacteria</taxon>
        <taxon>Pseudomonadati</taxon>
        <taxon>Pseudomonadota</taxon>
        <taxon>Betaproteobacteria</taxon>
        <taxon>Rhodocyclales</taxon>
        <taxon>Zoogloeaceae</taxon>
        <taxon>Uliginosibacterium</taxon>
    </lineage>
</organism>
<dbReference type="Pfam" id="PF13361">
    <property type="entry name" value="UvrD_C"/>
    <property type="match status" value="2"/>
</dbReference>
<keyword evidence="7 15" id="KW-0067">ATP-binding</keyword>
<keyword evidence="6" id="KW-0269">Exonuclease</keyword>
<keyword evidence="9" id="KW-0234">DNA repair</keyword>
<evidence type="ECO:0000256" key="1">
    <source>
        <dbReference type="ARBA" id="ARBA00022722"/>
    </source>
</evidence>
<dbReference type="InterPro" id="IPR014016">
    <property type="entry name" value="UvrD-like_ATP-bd"/>
</dbReference>
<keyword evidence="4 15" id="KW-0378">Hydrolase</keyword>
<keyword evidence="8" id="KW-0238">DNA-binding</keyword>
<accession>A0ABU6K8Y5</accession>
<proteinExistence type="predicted"/>
<dbReference type="InterPro" id="IPR027417">
    <property type="entry name" value="P-loop_NTPase"/>
</dbReference>
<dbReference type="SUPFAM" id="SSF52980">
    <property type="entry name" value="Restriction endonuclease-like"/>
    <property type="match status" value="1"/>
</dbReference>
<evidence type="ECO:0000256" key="10">
    <source>
        <dbReference type="ARBA" id="ARBA00023235"/>
    </source>
</evidence>
<dbReference type="InterPro" id="IPR011335">
    <property type="entry name" value="Restrct_endonuc-II-like"/>
</dbReference>
<dbReference type="Pfam" id="PF12705">
    <property type="entry name" value="PDDEXK_1"/>
    <property type="match status" value="1"/>
</dbReference>
<evidence type="ECO:0000256" key="4">
    <source>
        <dbReference type="ARBA" id="ARBA00022801"/>
    </source>
</evidence>
<protein>
    <recommendedName>
        <fullName evidence="12">DNA 3'-5' helicase</fullName>
        <ecNumber evidence="12">5.6.2.4</ecNumber>
    </recommendedName>
    <alternativeName>
        <fullName evidence="13">DNA 3'-5' helicase II</fullName>
    </alternativeName>
</protein>
<sequence>MSAEQRQRDRFLALDPARSVAVEACAGSGKTWLLSSRLLRLLLAGVKPGEILAITYTRKAAREIEARLRSLLMTLATAPADQALAMLVDRGLAQDEAQALLPRARGLFEATLQAMPAITITTFHGWFARLLSGAPLDSGLAGRTLDDAAGSLLDEAWAAVAADCARAPEAPLAQSLLWLYESLGAHSTRKLLKAFVERRAEWHVWLSEQGGAEGIERWLAVTFGEGANPLADCFTTSRLNELEEFARLLGQNTDGDKALGNALAQAVVDLRQASDEAMLRAGFEAVRPAFLTAAQEPRKRKSSGAQLKRLGEGGEARFLALHEDWSAHLIAALGALQDQYTAAFNRHALQVGQALLDKLDALKRSRRVMDFSDLEAEIDTLLAREASGAWLQARLDARYKHILLDEFQDTNPLQWRILRGWLDAYTDMGVARPTVFLVGDPKQSIYRFRRAEPKLFTAAAEYFEREFGALRLGNAHTFRNAEGIVQLVNAVFSEAQMAGFVPQTAERADWPSRVEVLPLIALSSDEAAVEQASLIRYPLQAPRVEQEDLRRAEEASLLAGRIGEMVGHLSVRGKGGRDRPARYSDILILTRRKTQLATYEAALRAAGIPFVSPGRGGLLETLEAQDLLAVLRFLADPADNLQLAHALRTPAFDLTDEDLLAISGAGNVWWSALQRLAAERHAGMQRAVGLLRDWLAASAYLPAHDLIDRIFHESDWFARCRAAVPSALWPGVHANLEALLELALNVDAGRYPSLTRFVDELRRLSGSDEEAPDEGLVAAAGGETERGRVRIMTIHGSKGLEAPIVWIIDANAPPRNGDGYSIAMAWPEDARAPQHFSLLGRLGEAGPCRAELLEAEKLAAEREELNLLYVAITRAEQVLIVSGIEPARTQNAVTPWKRLAAALTQMGVENGRTGSMVVAPAALQPGEGVARVTSAERSLRQVPRIGEQIQKQAAPKSKSEAGMAFGREMHAWLEAALSGLPLPEVEEGIRRSAQAILARPSLQRFFDPTRYLRAVNEGSFLAAANQLGRIDRWVEFDDEIWVLDYKSGSPDGAPMAQYELQLGEYRRALQAFAKGRPVRALLVFTDGSEQEVVF</sequence>
<dbReference type="Gene3D" id="3.90.320.10">
    <property type="match status" value="1"/>
</dbReference>
<evidence type="ECO:0000256" key="12">
    <source>
        <dbReference type="ARBA" id="ARBA00034808"/>
    </source>
</evidence>
<evidence type="ECO:0000313" key="19">
    <source>
        <dbReference type="Proteomes" id="UP001331561"/>
    </source>
</evidence>
<evidence type="ECO:0000256" key="8">
    <source>
        <dbReference type="ARBA" id="ARBA00023125"/>
    </source>
</evidence>
<evidence type="ECO:0000256" key="7">
    <source>
        <dbReference type="ARBA" id="ARBA00022840"/>
    </source>
</evidence>
<keyword evidence="19" id="KW-1185">Reference proteome</keyword>
<feature type="domain" description="UvrD-like helicase ATP-binding" evidence="16">
    <location>
        <begin position="3"/>
        <end position="481"/>
    </location>
</feature>
<evidence type="ECO:0000259" key="17">
    <source>
        <dbReference type="PROSITE" id="PS51217"/>
    </source>
</evidence>
<dbReference type="EC" id="5.6.2.4" evidence="12"/>
<dbReference type="Pfam" id="PF00580">
    <property type="entry name" value="UvrD-helicase"/>
    <property type="match status" value="1"/>
</dbReference>
<dbReference type="RefSeq" id="WP_327600939.1">
    <property type="nucleotide sequence ID" value="NZ_JAYXHS010000004.1"/>
</dbReference>
<keyword evidence="3" id="KW-0227">DNA damage</keyword>
<evidence type="ECO:0000256" key="5">
    <source>
        <dbReference type="ARBA" id="ARBA00022806"/>
    </source>
</evidence>
<dbReference type="Gene3D" id="1.10.486.10">
    <property type="entry name" value="PCRA, domain 4"/>
    <property type="match status" value="1"/>
</dbReference>
<keyword evidence="5 15" id="KW-0347">Helicase</keyword>
<dbReference type="InterPro" id="IPR011604">
    <property type="entry name" value="PDDEXK-like_dom_sf"/>
</dbReference>
<dbReference type="InterPro" id="IPR000212">
    <property type="entry name" value="DNA_helicase_UvrD/REP"/>
</dbReference>
<gene>
    <name evidence="18" type="ORF">VVD49_19695</name>
</gene>
<dbReference type="SUPFAM" id="SSF52540">
    <property type="entry name" value="P-loop containing nucleoside triphosphate hydrolases"/>
    <property type="match status" value="1"/>
</dbReference>